<accession>A0A0C9UFR8</accession>
<proteinExistence type="predicted"/>
<dbReference type="AlphaFoldDB" id="A0A0C9UFR8"/>
<reference evidence="2 4" key="1">
    <citation type="submission" date="2014-06" db="EMBL/GenBank/DDBJ databases">
        <title>Evolutionary Origins and Diversification of the Mycorrhizal Mutualists.</title>
        <authorList>
            <consortium name="DOE Joint Genome Institute"/>
            <consortium name="Mycorrhizal Genomics Consortium"/>
            <person name="Kohler A."/>
            <person name="Kuo A."/>
            <person name="Nagy L.G."/>
            <person name="Floudas D."/>
            <person name="Copeland A."/>
            <person name="Barry K.W."/>
            <person name="Cichocki N."/>
            <person name="Veneault-Fourrey C."/>
            <person name="LaButti K."/>
            <person name="Lindquist E.A."/>
            <person name="Lipzen A."/>
            <person name="Lundell T."/>
            <person name="Morin E."/>
            <person name="Murat C."/>
            <person name="Riley R."/>
            <person name="Ohm R."/>
            <person name="Sun H."/>
            <person name="Tunlid A."/>
            <person name="Henrissat B."/>
            <person name="Grigoriev I.V."/>
            <person name="Hibbett D.S."/>
            <person name="Martin F."/>
        </authorList>
    </citation>
    <scope>NUCLEOTIDE SEQUENCE [LARGE SCALE GENOMIC DNA]</scope>
    <source>
        <strain evidence="2 4">SS14</strain>
    </source>
</reference>
<keyword evidence="4" id="KW-1185">Reference proteome</keyword>
<dbReference type="Proteomes" id="UP000054279">
    <property type="component" value="Unassembled WGS sequence"/>
</dbReference>
<dbReference type="EMBL" id="KN837134">
    <property type="protein sequence ID" value="KIJ41844.1"/>
    <property type="molecule type" value="Genomic_DNA"/>
</dbReference>
<sequence>MSDGVIMMVSCWRWRDTTARDVGVDGDGVDGDERQMMTADEVYGTKGALLSQQTCSSVERRGHVRKGKGRTATATADAEPTVVEVENQASTARRRHRKHVPRPPGLWAFYILDAISYKHDD</sequence>
<evidence type="ECO:0000256" key="1">
    <source>
        <dbReference type="SAM" id="MobiDB-lite"/>
    </source>
</evidence>
<organism evidence="2 4">
    <name type="scientific">Sphaerobolus stellatus (strain SS14)</name>
    <dbReference type="NCBI Taxonomy" id="990650"/>
    <lineage>
        <taxon>Eukaryota</taxon>
        <taxon>Fungi</taxon>
        <taxon>Dikarya</taxon>
        <taxon>Basidiomycota</taxon>
        <taxon>Agaricomycotina</taxon>
        <taxon>Agaricomycetes</taxon>
        <taxon>Phallomycetidae</taxon>
        <taxon>Geastrales</taxon>
        <taxon>Sphaerobolaceae</taxon>
        <taxon>Sphaerobolus</taxon>
    </lineage>
</organism>
<evidence type="ECO:0000313" key="3">
    <source>
        <dbReference type="EMBL" id="KIJ41844.1"/>
    </source>
</evidence>
<evidence type="ECO:0000313" key="2">
    <source>
        <dbReference type="EMBL" id="KIJ41843.1"/>
    </source>
</evidence>
<name>A0A0C9UFR8_SPHS4</name>
<protein>
    <submittedName>
        <fullName evidence="2">Uncharacterized protein</fullName>
    </submittedName>
</protein>
<feature type="region of interest" description="Disordered" evidence="1">
    <location>
        <begin position="54"/>
        <end position="81"/>
    </location>
</feature>
<dbReference type="EMBL" id="KN837134">
    <property type="protein sequence ID" value="KIJ41843.1"/>
    <property type="molecule type" value="Genomic_DNA"/>
</dbReference>
<dbReference type="HOGENOM" id="CLU_2039564_0_0_1"/>
<gene>
    <name evidence="2" type="ORF">M422DRAFT_255168</name>
    <name evidence="3" type="ORF">M422DRAFT_255169</name>
</gene>
<evidence type="ECO:0000313" key="4">
    <source>
        <dbReference type="Proteomes" id="UP000054279"/>
    </source>
</evidence>